<evidence type="ECO:0000313" key="5">
    <source>
        <dbReference type="Proteomes" id="UP000808146"/>
    </source>
</evidence>
<dbReference type="PIRSF" id="PIRSF000126">
    <property type="entry name" value="11-beta-HSD1"/>
    <property type="match status" value="1"/>
</dbReference>
<sequence>MKGSVADLQGKWALVTGASSGFGIDFAHLLAARGANLVLVARRAEPMQALAAKLKRAHDTQCHVIAMDLARPGVGAELHAKVRAKRVAIDILINNAGFGVFGDFVDQPLDNALNMLQLNVMALTELTHVFAADMVKRGMGKILLVGSLGGFQPLPMYAGYAASKAYVLSFGEALHEELKDRGVVVTVLCPGVTATNFLAVSGQKSMPLPDVLLMESRPVAEIGLKALDAGRASVVPGLPNQATAFSNRVLPRSLFPWLAYKLLKR</sequence>
<dbReference type="Gene3D" id="3.40.50.720">
    <property type="entry name" value="NAD(P)-binding Rossmann-like Domain"/>
    <property type="match status" value="1"/>
</dbReference>
<name>A0A9D7LPZ6_9RHOO</name>
<comment type="similarity">
    <text evidence="1 3">Belongs to the short-chain dehydrogenases/reductases (SDR) family.</text>
</comment>
<dbReference type="InterPro" id="IPR002347">
    <property type="entry name" value="SDR_fam"/>
</dbReference>
<comment type="caution">
    <text evidence="4">The sequence shown here is derived from an EMBL/GenBank/DDBJ whole genome shotgun (WGS) entry which is preliminary data.</text>
</comment>
<dbReference type="Pfam" id="PF00106">
    <property type="entry name" value="adh_short"/>
    <property type="match status" value="1"/>
</dbReference>
<gene>
    <name evidence="4" type="ORF">IPN75_16435</name>
</gene>
<evidence type="ECO:0000256" key="2">
    <source>
        <dbReference type="ARBA" id="ARBA00023002"/>
    </source>
</evidence>
<evidence type="ECO:0000256" key="3">
    <source>
        <dbReference type="RuleBase" id="RU000363"/>
    </source>
</evidence>
<dbReference type="GO" id="GO:0016020">
    <property type="term" value="C:membrane"/>
    <property type="evidence" value="ECO:0007669"/>
    <property type="project" value="TreeGrafter"/>
</dbReference>
<evidence type="ECO:0000313" key="4">
    <source>
        <dbReference type="EMBL" id="MBK8891850.1"/>
    </source>
</evidence>
<dbReference type="InterPro" id="IPR020904">
    <property type="entry name" value="Sc_DH/Rdtase_CS"/>
</dbReference>
<dbReference type="EMBL" id="JADKBR010000019">
    <property type="protein sequence ID" value="MBK8891850.1"/>
    <property type="molecule type" value="Genomic_DNA"/>
</dbReference>
<dbReference type="PANTHER" id="PTHR44196">
    <property type="entry name" value="DEHYDROGENASE/REDUCTASE SDR FAMILY MEMBER 7B"/>
    <property type="match status" value="1"/>
</dbReference>
<reference evidence="4" key="1">
    <citation type="submission" date="2020-10" db="EMBL/GenBank/DDBJ databases">
        <title>Connecting structure to function with the recovery of over 1000 high-quality activated sludge metagenome-assembled genomes encoding full-length rRNA genes using long-read sequencing.</title>
        <authorList>
            <person name="Singleton C.M."/>
            <person name="Petriglieri F."/>
            <person name="Kristensen J.M."/>
            <person name="Kirkegaard R.H."/>
            <person name="Michaelsen T.Y."/>
            <person name="Andersen M.H."/>
            <person name="Karst S.M."/>
            <person name="Dueholm M.S."/>
            <person name="Nielsen P.H."/>
            <person name="Albertsen M."/>
        </authorList>
    </citation>
    <scope>NUCLEOTIDE SEQUENCE</scope>
    <source>
        <strain evidence="4">OdNE_18-Q3-R46-58_BAT3C.305</strain>
    </source>
</reference>
<evidence type="ECO:0000256" key="1">
    <source>
        <dbReference type="ARBA" id="ARBA00006484"/>
    </source>
</evidence>
<keyword evidence="2" id="KW-0560">Oxidoreductase</keyword>
<protein>
    <submittedName>
        <fullName evidence="4">SDR family oxidoreductase</fullName>
    </submittedName>
</protein>
<dbReference type="PRINTS" id="PR00080">
    <property type="entry name" value="SDRFAMILY"/>
</dbReference>
<dbReference type="PROSITE" id="PS00061">
    <property type="entry name" value="ADH_SHORT"/>
    <property type="match status" value="1"/>
</dbReference>
<dbReference type="SUPFAM" id="SSF51735">
    <property type="entry name" value="NAD(P)-binding Rossmann-fold domains"/>
    <property type="match status" value="1"/>
</dbReference>
<dbReference type="PANTHER" id="PTHR44196:SF2">
    <property type="entry name" value="SHORT-CHAIN DEHYDROGENASE-RELATED"/>
    <property type="match status" value="1"/>
</dbReference>
<accession>A0A9D7LPZ6</accession>
<dbReference type="PRINTS" id="PR00081">
    <property type="entry name" value="GDHRDH"/>
</dbReference>
<dbReference type="Proteomes" id="UP000808146">
    <property type="component" value="Unassembled WGS sequence"/>
</dbReference>
<organism evidence="4 5">
    <name type="scientific">Candidatus Dechloromonas phosphorivorans</name>
    <dbReference type="NCBI Taxonomy" id="2899244"/>
    <lineage>
        <taxon>Bacteria</taxon>
        <taxon>Pseudomonadati</taxon>
        <taxon>Pseudomonadota</taxon>
        <taxon>Betaproteobacteria</taxon>
        <taxon>Rhodocyclales</taxon>
        <taxon>Azonexaceae</taxon>
        <taxon>Dechloromonas</taxon>
    </lineage>
</organism>
<dbReference type="GO" id="GO:0016491">
    <property type="term" value="F:oxidoreductase activity"/>
    <property type="evidence" value="ECO:0007669"/>
    <property type="project" value="UniProtKB-KW"/>
</dbReference>
<proteinExistence type="inferred from homology"/>
<dbReference type="AlphaFoldDB" id="A0A9D7LPZ6"/>
<dbReference type="InterPro" id="IPR036291">
    <property type="entry name" value="NAD(P)-bd_dom_sf"/>
</dbReference>